<proteinExistence type="predicted"/>
<evidence type="ECO:0000313" key="2">
    <source>
        <dbReference type="EMBL" id="NMO97783.1"/>
    </source>
</evidence>
<organism evidence="2 3">
    <name type="scientific">Paenibacillus lemnae</name>
    <dbReference type="NCBI Taxonomy" id="1330551"/>
    <lineage>
        <taxon>Bacteria</taxon>
        <taxon>Bacillati</taxon>
        <taxon>Bacillota</taxon>
        <taxon>Bacilli</taxon>
        <taxon>Bacillales</taxon>
        <taxon>Paenibacillaceae</taxon>
        <taxon>Paenibacillus</taxon>
    </lineage>
</organism>
<accession>A0A848MCJ1</accession>
<comment type="caution">
    <text evidence="2">The sequence shown here is derived from an EMBL/GenBank/DDBJ whole genome shotgun (WGS) entry which is preliminary data.</text>
</comment>
<dbReference type="InterPro" id="IPR011008">
    <property type="entry name" value="Dimeric_a/b-barrel"/>
</dbReference>
<dbReference type="GO" id="GO:0004497">
    <property type="term" value="F:monooxygenase activity"/>
    <property type="evidence" value="ECO:0007669"/>
    <property type="project" value="UniProtKB-KW"/>
</dbReference>
<dbReference type="InterPro" id="IPR007138">
    <property type="entry name" value="ABM_dom"/>
</dbReference>
<dbReference type="RefSeq" id="WP_169506561.1">
    <property type="nucleotide sequence ID" value="NZ_JABBPN010000023.1"/>
</dbReference>
<dbReference type="PROSITE" id="PS51725">
    <property type="entry name" value="ABM"/>
    <property type="match status" value="1"/>
</dbReference>
<dbReference type="AlphaFoldDB" id="A0A848MCJ1"/>
<keyword evidence="2" id="KW-0560">Oxidoreductase</keyword>
<dbReference type="Pfam" id="PF03992">
    <property type="entry name" value="ABM"/>
    <property type="match status" value="1"/>
</dbReference>
<protein>
    <submittedName>
        <fullName evidence="2">Antibiotic biosynthesis monooxygenase</fullName>
    </submittedName>
</protein>
<keyword evidence="2" id="KW-0503">Monooxygenase</keyword>
<gene>
    <name evidence="2" type="ORF">HII30_18635</name>
</gene>
<feature type="domain" description="ABM" evidence="1">
    <location>
        <begin position="2"/>
        <end position="93"/>
    </location>
</feature>
<reference evidence="2 3" key="1">
    <citation type="submission" date="2020-04" db="EMBL/GenBank/DDBJ databases">
        <title>Paenibacillus algicola sp. nov., a novel marine bacterium producing alginate lyase.</title>
        <authorList>
            <person name="Huang H."/>
        </authorList>
    </citation>
    <scope>NUCLEOTIDE SEQUENCE [LARGE SCALE GENOMIC DNA]</scope>
    <source>
        <strain evidence="2 3">L7-75</strain>
    </source>
</reference>
<dbReference type="SUPFAM" id="SSF54909">
    <property type="entry name" value="Dimeric alpha+beta barrel"/>
    <property type="match status" value="1"/>
</dbReference>
<name>A0A848MCJ1_PAELE</name>
<keyword evidence="3" id="KW-1185">Reference proteome</keyword>
<dbReference type="EMBL" id="JABBPN010000023">
    <property type="protein sequence ID" value="NMO97783.1"/>
    <property type="molecule type" value="Genomic_DNA"/>
</dbReference>
<sequence length="114" mass="13307">MILETAVMQVKPGTENDFETALRAAYEMISRMRGYLNHELYKCIESPHEYILIIRWSTVKDHSMGFRKPPEYVHWMEVLQTFMDSPPVEKHYVDIVVSGRNEAVNSTQEVSLSE</sequence>
<dbReference type="Gene3D" id="3.30.70.100">
    <property type="match status" value="1"/>
</dbReference>
<dbReference type="Proteomes" id="UP000565468">
    <property type="component" value="Unassembled WGS sequence"/>
</dbReference>
<evidence type="ECO:0000259" key="1">
    <source>
        <dbReference type="PROSITE" id="PS51725"/>
    </source>
</evidence>
<evidence type="ECO:0000313" key="3">
    <source>
        <dbReference type="Proteomes" id="UP000565468"/>
    </source>
</evidence>